<dbReference type="Proteomes" id="UP000002384">
    <property type="component" value="Chromosome"/>
</dbReference>
<dbReference type="RefSeq" id="WP_015956223.1">
    <property type="nucleotide sequence ID" value="NC_011729.1"/>
</dbReference>
<evidence type="ECO:0008006" key="3">
    <source>
        <dbReference type="Google" id="ProtNLM"/>
    </source>
</evidence>
<proteinExistence type="predicted"/>
<gene>
    <name evidence="1" type="ordered locus">PCC7424_4269</name>
</gene>
<dbReference type="eggNOG" id="COG2072">
    <property type="taxonomic scope" value="Bacteria"/>
</dbReference>
<accession>B7K6T9</accession>
<evidence type="ECO:0000313" key="1">
    <source>
        <dbReference type="EMBL" id="ACK72638.1"/>
    </source>
</evidence>
<evidence type="ECO:0000313" key="2">
    <source>
        <dbReference type="Proteomes" id="UP000002384"/>
    </source>
</evidence>
<dbReference type="InterPro" id="IPR016084">
    <property type="entry name" value="Haem_Oase-like_multi-hlx"/>
</dbReference>
<reference evidence="2" key="1">
    <citation type="journal article" date="2011" name="MBio">
        <title>Novel metabolic attributes of the genus Cyanothece, comprising a group of unicellular nitrogen-fixing Cyanobacteria.</title>
        <authorList>
            <person name="Bandyopadhyay A."/>
            <person name="Elvitigala T."/>
            <person name="Welsh E."/>
            <person name="Stockel J."/>
            <person name="Liberton M."/>
            <person name="Min H."/>
            <person name="Sherman L.A."/>
            <person name="Pakrasi H.B."/>
        </authorList>
    </citation>
    <scope>NUCLEOTIDE SEQUENCE [LARGE SCALE GENOMIC DNA]</scope>
    <source>
        <strain evidence="2">PCC 7424</strain>
    </source>
</reference>
<protein>
    <recommendedName>
        <fullName evidence="3">Transcriptional activator, TenA family</fullName>
    </recommendedName>
</protein>
<name>B7K6T9_GLOC7</name>
<dbReference type="STRING" id="65393.PCC7424_4269"/>
<dbReference type="HOGENOM" id="CLU_081561_0_0_3"/>
<dbReference type="EMBL" id="CP001291">
    <property type="protein sequence ID" value="ACK72638.1"/>
    <property type="molecule type" value="Genomic_DNA"/>
</dbReference>
<dbReference type="OrthoDB" id="486260at2"/>
<organism evidence="1 2">
    <name type="scientific">Gloeothece citriformis (strain PCC 7424)</name>
    <name type="common">Cyanothece sp. (strain PCC 7424)</name>
    <dbReference type="NCBI Taxonomy" id="65393"/>
    <lineage>
        <taxon>Bacteria</taxon>
        <taxon>Bacillati</taxon>
        <taxon>Cyanobacteriota</taxon>
        <taxon>Cyanophyceae</taxon>
        <taxon>Oscillatoriophycideae</taxon>
        <taxon>Chroococcales</taxon>
        <taxon>Aphanothecaceae</taxon>
        <taxon>Gloeothece</taxon>
        <taxon>Gloeothece citriformis</taxon>
    </lineage>
</organism>
<dbReference type="AlphaFoldDB" id="B7K6T9"/>
<dbReference type="KEGG" id="cyc:PCC7424_4269"/>
<sequence>MKKIDNYLLNREADWANHPVFQRLSTLRSLDEFRGCAQVLTFWIMSFQDLIKFNTLQFQDPKLRQIAETYLSEDIGHEQWFLQDLQSLSITVPSVQELYCQSSASIRQATYQLLAEVFRATNDYERLALLFAVESVANVFFKNISRVVEKFNYSQQLKYFSDNHLTVECEHDFLVNNESYLKLIELTPEQETSIFALLHRVESSFNLILNTLVELLDCTRLQESQTIILNPA</sequence>
<dbReference type="Gene3D" id="1.20.910.10">
    <property type="entry name" value="Heme oxygenase-like"/>
    <property type="match status" value="1"/>
</dbReference>
<keyword evidence="2" id="KW-1185">Reference proteome</keyword>